<evidence type="ECO:0000313" key="2">
    <source>
        <dbReference type="Proteomes" id="UP001385951"/>
    </source>
</evidence>
<evidence type="ECO:0000313" key="1">
    <source>
        <dbReference type="EMBL" id="KAK7680811.1"/>
    </source>
</evidence>
<dbReference type="Proteomes" id="UP001385951">
    <property type="component" value="Unassembled WGS sequence"/>
</dbReference>
<name>A0AAW0FJL8_9APHY</name>
<reference evidence="1 2" key="1">
    <citation type="submission" date="2022-09" db="EMBL/GenBank/DDBJ databases">
        <authorList>
            <person name="Palmer J.M."/>
        </authorList>
    </citation>
    <scope>NUCLEOTIDE SEQUENCE [LARGE SCALE GENOMIC DNA]</scope>
    <source>
        <strain evidence="1 2">DSM 7382</strain>
    </source>
</reference>
<comment type="caution">
    <text evidence="1">The sequence shown here is derived from an EMBL/GenBank/DDBJ whole genome shotgun (WGS) entry which is preliminary data.</text>
</comment>
<accession>A0AAW0FJL8</accession>
<keyword evidence="2" id="KW-1185">Reference proteome</keyword>
<protein>
    <submittedName>
        <fullName evidence="1">Uncharacterized protein</fullName>
    </submittedName>
</protein>
<proteinExistence type="predicted"/>
<gene>
    <name evidence="1" type="ORF">QCA50_016121</name>
</gene>
<organism evidence="1 2">
    <name type="scientific">Cerrena zonata</name>
    <dbReference type="NCBI Taxonomy" id="2478898"/>
    <lineage>
        <taxon>Eukaryota</taxon>
        <taxon>Fungi</taxon>
        <taxon>Dikarya</taxon>
        <taxon>Basidiomycota</taxon>
        <taxon>Agaricomycotina</taxon>
        <taxon>Agaricomycetes</taxon>
        <taxon>Polyporales</taxon>
        <taxon>Cerrenaceae</taxon>
        <taxon>Cerrena</taxon>
    </lineage>
</organism>
<dbReference type="EMBL" id="JASBNA010000046">
    <property type="protein sequence ID" value="KAK7680811.1"/>
    <property type="molecule type" value="Genomic_DNA"/>
</dbReference>
<sequence length="71" mass="7548">MRDDPAMRIVPAISTQGPFPAVIYPGGVNGTVKPKHGKEGGVHVSMLWNRGSLEASGEGRNPVVKRIMGHT</sequence>
<dbReference type="AlphaFoldDB" id="A0AAW0FJL8"/>